<dbReference type="RefSeq" id="WP_088096959.1">
    <property type="nucleotide sequence ID" value="NZ_FMJG01000028.1"/>
</dbReference>
<gene>
    <name evidence="1" type="ORF">CN307_32795</name>
</gene>
<protein>
    <submittedName>
        <fullName evidence="1">Uncharacterized protein</fullName>
    </submittedName>
</protein>
<sequence length="90" mass="10730">MKQLTLEDVIGSFNYTATNTAEKFLKRNSVMTYSIEFYDKDEKWKLRWFEAKSEREAIEMAKKKYGKIQIITTYISDRTLAEIMNLDQET</sequence>
<dbReference type="AlphaFoldDB" id="A0A1D3NIS7"/>
<accession>A0A1D3NIS7</accession>
<proteinExistence type="predicted"/>
<comment type="caution">
    <text evidence="1">The sequence shown here is derived from an EMBL/GenBank/DDBJ whole genome shotgun (WGS) entry which is preliminary data.</text>
</comment>
<reference evidence="1 2" key="1">
    <citation type="submission" date="2017-09" db="EMBL/GenBank/DDBJ databases">
        <title>Large-scale bioinformatics analysis of Bacillus genomes uncovers conserved roles of natural products in bacterial physiology.</title>
        <authorList>
            <consortium name="Agbiome Team Llc"/>
            <person name="Bleich R.M."/>
            <person name="Grubbs K.J."/>
            <person name="Santa Maria K.C."/>
            <person name="Allen S.E."/>
            <person name="Farag S."/>
            <person name="Shank E.A."/>
            <person name="Bowers A."/>
        </authorList>
    </citation>
    <scope>NUCLEOTIDE SEQUENCE [LARGE SCALE GENOMIC DNA]</scope>
    <source>
        <strain evidence="1 2">AFS022681</strain>
    </source>
</reference>
<dbReference type="Proteomes" id="UP000220032">
    <property type="component" value="Unassembled WGS sequence"/>
</dbReference>
<organism evidence="1 2">
    <name type="scientific">Bacillus cereus</name>
    <dbReference type="NCBI Taxonomy" id="1396"/>
    <lineage>
        <taxon>Bacteria</taxon>
        <taxon>Bacillati</taxon>
        <taxon>Bacillota</taxon>
        <taxon>Bacilli</taxon>
        <taxon>Bacillales</taxon>
        <taxon>Bacillaceae</taxon>
        <taxon>Bacillus</taxon>
        <taxon>Bacillus cereus group</taxon>
    </lineage>
</organism>
<evidence type="ECO:0000313" key="2">
    <source>
        <dbReference type="Proteomes" id="UP000220032"/>
    </source>
</evidence>
<evidence type="ECO:0000313" key="1">
    <source>
        <dbReference type="EMBL" id="PFE06580.1"/>
    </source>
</evidence>
<dbReference type="EMBL" id="NTRR01000116">
    <property type="protein sequence ID" value="PFE06580.1"/>
    <property type="molecule type" value="Genomic_DNA"/>
</dbReference>
<name>A0A1D3NIS7_BACCE</name>